<organism evidence="1 2">
    <name type="scientific">Neogemmobacter tilapiae</name>
    <dbReference type="NCBI Taxonomy" id="875041"/>
    <lineage>
        <taxon>Bacteria</taxon>
        <taxon>Pseudomonadati</taxon>
        <taxon>Pseudomonadota</taxon>
        <taxon>Alphaproteobacteria</taxon>
        <taxon>Rhodobacterales</taxon>
        <taxon>Paracoccaceae</taxon>
        <taxon>Neogemmobacter</taxon>
    </lineage>
</organism>
<reference evidence="1" key="1">
    <citation type="journal article" date="2014" name="Int. J. Syst. Evol. Microbiol.">
        <title>Complete genome sequence of Corynebacterium casei LMG S-19264T (=DSM 44701T), isolated from a smear-ripened cheese.</title>
        <authorList>
            <consortium name="US DOE Joint Genome Institute (JGI-PGF)"/>
            <person name="Walter F."/>
            <person name="Albersmeier A."/>
            <person name="Kalinowski J."/>
            <person name="Ruckert C."/>
        </authorList>
    </citation>
    <scope>NUCLEOTIDE SEQUENCE</scope>
    <source>
        <strain evidence="1">KCTC 23310</strain>
    </source>
</reference>
<protein>
    <submittedName>
        <fullName evidence="1">Uncharacterized protein</fullName>
    </submittedName>
</protein>
<evidence type="ECO:0000313" key="2">
    <source>
        <dbReference type="Proteomes" id="UP000638981"/>
    </source>
</evidence>
<dbReference type="EMBL" id="BMYJ01000016">
    <property type="protein sequence ID" value="GHC67312.1"/>
    <property type="molecule type" value="Genomic_DNA"/>
</dbReference>
<evidence type="ECO:0000313" key="1">
    <source>
        <dbReference type="EMBL" id="GHC67312.1"/>
    </source>
</evidence>
<dbReference type="Proteomes" id="UP000638981">
    <property type="component" value="Unassembled WGS sequence"/>
</dbReference>
<proteinExistence type="predicted"/>
<gene>
    <name evidence="1" type="ORF">GCM10007315_35420</name>
</gene>
<keyword evidence="2" id="KW-1185">Reference proteome</keyword>
<sequence>MVRDLNRFKHQQGFREIRARQDALTRFSDPATLLAFQSGAGEEFLARNEVLRALCHEAKSEASSGDTSLLMALLALWPGMDAIYGRLLRHFKTDPDELAAEIAARVVDGIRTIDLDKVTKIAATILMNAERDIRRKLSGEWLAAGSRLDLTDDMPAPSHSSVFGFAPDMGDADADTARLRLRLEPLVGQDADLLLGVAVLGHTQQAAAISLGVAPEAGRKRHQRAVQKLRKYLDG</sequence>
<comment type="caution">
    <text evidence="1">The sequence shown here is derived from an EMBL/GenBank/DDBJ whole genome shotgun (WGS) entry which is preliminary data.</text>
</comment>
<accession>A0A918TZ32</accession>
<name>A0A918TZ32_9RHOB</name>
<reference evidence="1" key="2">
    <citation type="submission" date="2020-09" db="EMBL/GenBank/DDBJ databases">
        <authorList>
            <person name="Sun Q."/>
            <person name="Kim S."/>
        </authorList>
    </citation>
    <scope>NUCLEOTIDE SEQUENCE</scope>
    <source>
        <strain evidence="1">KCTC 23310</strain>
    </source>
</reference>
<dbReference type="AlphaFoldDB" id="A0A918TZ32"/>